<evidence type="ECO:0000259" key="17">
    <source>
        <dbReference type="PROSITE" id="PS50011"/>
    </source>
</evidence>
<dbReference type="GO" id="GO:0005524">
    <property type="term" value="F:ATP binding"/>
    <property type="evidence" value="ECO:0007669"/>
    <property type="project" value="UniProtKB-UniRule"/>
</dbReference>
<dbReference type="Gene3D" id="1.10.510.10">
    <property type="entry name" value="Transferase(Phosphotransferase) domain 1"/>
    <property type="match status" value="1"/>
</dbReference>
<dbReference type="InterPro" id="IPR000980">
    <property type="entry name" value="SH2"/>
</dbReference>
<evidence type="ECO:0000256" key="8">
    <source>
        <dbReference type="ARBA" id="ARBA00022840"/>
    </source>
</evidence>
<keyword evidence="18" id="KW-1185">Reference proteome</keyword>
<feature type="active site" description="Proton acceptor" evidence="13">
    <location>
        <position position="605"/>
    </location>
</feature>
<accession>A0AAF5D0I6</accession>
<dbReference type="GO" id="GO:0006099">
    <property type="term" value="P:tricarboxylic acid cycle"/>
    <property type="evidence" value="ECO:0007669"/>
    <property type="project" value="UniProtKB-KW"/>
</dbReference>
<evidence type="ECO:0000256" key="4">
    <source>
        <dbReference type="ARBA" id="ARBA00022532"/>
    </source>
</evidence>
<evidence type="ECO:0000256" key="3">
    <source>
        <dbReference type="ARBA" id="ARBA00022435"/>
    </source>
</evidence>
<dbReference type="SMART" id="SM00219">
    <property type="entry name" value="TyrKc"/>
    <property type="match status" value="1"/>
</dbReference>
<keyword evidence="14" id="KW-0727">SH2 domain</keyword>
<dbReference type="PANTHER" id="PTHR42902">
    <property type="entry name" value="MALATE SYNTHASE"/>
    <property type="match status" value="1"/>
</dbReference>
<dbReference type="Proteomes" id="UP000035681">
    <property type="component" value="Unplaced"/>
</dbReference>
<dbReference type="Gene3D" id="3.30.200.20">
    <property type="entry name" value="Phosphorylase Kinase, domain 1"/>
    <property type="match status" value="1"/>
</dbReference>
<dbReference type="InterPro" id="IPR048355">
    <property type="entry name" value="MS_C"/>
</dbReference>
<dbReference type="InterPro" id="IPR015813">
    <property type="entry name" value="Pyrv/PenolPyrv_kinase-like_dom"/>
</dbReference>
<dbReference type="Pfam" id="PF00463">
    <property type="entry name" value="ICL"/>
    <property type="match status" value="1"/>
</dbReference>
<evidence type="ECO:0000256" key="7">
    <source>
        <dbReference type="ARBA" id="ARBA00022777"/>
    </source>
</evidence>
<dbReference type="Pfam" id="PF01274">
    <property type="entry name" value="MS_TIM-barrel"/>
    <property type="match status" value="1"/>
</dbReference>
<dbReference type="AlphaFoldDB" id="A0AAF5D0I6"/>
<dbReference type="Gene3D" id="3.20.20.60">
    <property type="entry name" value="Phosphoenolpyruvate-binding domains"/>
    <property type="match status" value="1"/>
</dbReference>
<dbReference type="InterPro" id="IPR018523">
    <property type="entry name" value="Isocitrate_lyase_ph_CS"/>
</dbReference>
<evidence type="ECO:0000256" key="12">
    <source>
        <dbReference type="ARBA" id="ARBA00051245"/>
    </source>
</evidence>
<dbReference type="FunFam" id="1.20.1220.12:FF:000001">
    <property type="entry name" value="Malate synthase"/>
    <property type="match status" value="1"/>
</dbReference>
<keyword evidence="3" id="KW-0329">Glyoxylate bypass</keyword>
<feature type="binding site" evidence="15">
    <location>
        <position position="1145"/>
    </location>
    <ligand>
        <name>ATP</name>
        <dbReference type="ChEBI" id="CHEBI:30616"/>
    </ligand>
</feature>
<keyword evidence="8 15" id="KW-0067">ATP-binding</keyword>
<evidence type="ECO:0000256" key="15">
    <source>
        <dbReference type="PROSITE-ProRule" id="PRU10141"/>
    </source>
</evidence>
<keyword evidence="4" id="KW-0816">Tricarboxylic acid cycle</keyword>
<dbReference type="SUPFAM" id="SSF51645">
    <property type="entry name" value="Malate synthase G"/>
    <property type="match status" value="1"/>
</dbReference>
<dbReference type="Gene3D" id="1.20.1220.12">
    <property type="entry name" value="Malate synthase, domain III"/>
    <property type="match status" value="1"/>
</dbReference>
<dbReference type="InterPro" id="IPR044856">
    <property type="entry name" value="Malate_synth_C_sf"/>
</dbReference>
<dbReference type="CDD" id="cd00727">
    <property type="entry name" value="malate_synt_A"/>
    <property type="match status" value="1"/>
</dbReference>
<dbReference type="PROSITE" id="PS00107">
    <property type="entry name" value="PROTEIN_KINASE_ATP"/>
    <property type="match status" value="1"/>
</dbReference>
<evidence type="ECO:0000256" key="11">
    <source>
        <dbReference type="ARBA" id="ARBA00047918"/>
    </source>
</evidence>
<reference evidence="19" key="1">
    <citation type="submission" date="2024-02" db="UniProtKB">
        <authorList>
            <consortium name="WormBaseParasite"/>
        </authorList>
    </citation>
    <scope>IDENTIFICATION</scope>
</reference>
<sequence length="1403" mass="158986">YTLIMSQLKASNFYHIVKNSPKGRWTGIKRNYEIKDVLKLRGSLNIEYTLANKTSNKLWHLIHTEPYVAALGAQTGNQAVQMIKAGLKAIYLSGWQVAADGNTAGDMYPDQSLYPSNSGPELARRINKSLRRADQIECAESDDMQPYRDYYAPIVADCEAGFGGSLNCFEITKSYIESGVAGVHFEDQLGSEKKCGHMGGKVLIPISEHIRHLNAARLAADVCDTPTIIVARTDAESARLLTSDIDERDHPFIDRKAGRTSEGFYRLKDSTSMEACIQRGIAYAPYCDMIWMETSYPSLSQAKEFAEGVKREFPDKLFAYNCSPSFNWGKHLKKSDMEKYQRELGAMGFKYQFITLAGYHTNSFSIFDLAKNYRERGMAAYAELQKAEFDAEKSGYTAVKHQREVGTGYFDVLGNACAGGSSSTTALTGSTEEAQFKTTAVEDDEVMTLTSEMLSNDEKILTPNALRFLRDLHNTFDARRLSLLENRKVVQDKINNDKSILCFPKKTEDIRNDSSWSGATIPHDMLNRKVEITGPTDRKMVINAFNSGAKIFMADFEDSNTPTWRNQMDGQYNLYEAVRGTISFNHPQTAKSYKLNEKHAVLNVRPRGLHLDEKHVLIHNKPISGSLFDFGLFIYNNAKELIDKNSGPYFYLPKLQNAEEAKWWADVFSFTEDKLNLPKGTIKCTVLIEHLLASFEMEEIIYNLKDYIIGLNCGRWDYIFSYIKVFRNYSKFLLPDRFQITMATPFLAAYSEQVIRTCHKRKIHAMGGMAAYIPIKNNVDANNTAITAIFNDKHREATNGHDGTWVAHPGLVDIARDVFDQVIIGDNQLDKLLPKYVSPDELIAIPKGAITSHGLKRNISVVLQYLESWLRGTGCVPLYNMMEDAATAEISRAQLWQWVKHGAKLENGKHITPEMIQNVITTEMEPLLIKSGSTTNRIADAAEMLEKFVLEPELSEFLTNDAYDKLPSLSTDSNVINYANVTSIDDKAIKELYQQPYYHGFLPREDINKMLKKNGDFLLRLSEPVPGKERAYILSVRVKPQKGSVTLNKCLNHFVIKRTPNNKYKISKASFNSVVELITHYTETKASVSCGNDIVLKNPIGKQPWEFCHSQIKTTKKLGEGAFAEVHLGTYEESDSGRVTNVAIKLAKLEKLTKDQIKEIMKEARLMRRFNHPNVVKLLGVAAGQEPLMLVMELCTNGALDQFLQKNTLDCDRKMNMCCGAAFGIEYLHSLKIIHRDIAARNCLYGGDGQVKISDFGMSVVGTSYKMDTKCKVPIKWCSPETITTKMYYTKSDVFAYGIMVWEIFNNGKEPYPSLSNHDFVLKFIKENYRMTLPDEVPKNFKECVLKKCWEKNHKIRATMTDVVECLQRETGICRYEAQREQQNDDIEIKSQYEVTKTIQDKN</sequence>
<dbReference type="InterPro" id="IPR039556">
    <property type="entry name" value="ICL/PEPM"/>
</dbReference>
<evidence type="ECO:0000313" key="18">
    <source>
        <dbReference type="Proteomes" id="UP000035681"/>
    </source>
</evidence>
<feature type="active site" description="Proton donor" evidence="13">
    <location>
        <position position="884"/>
    </location>
</feature>
<dbReference type="InterPro" id="IPR040442">
    <property type="entry name" value="Pyrv_kinase-like_dom_sf"/>
</dbReference>
<feature type="domain" description="Protein kinase" evidence="17">
    <location>
        <begin position="1112"/>
        <end position="1373"/>
    </location>
</feature>
<dbReference type="FunFam" id="3.30.505.10:FF:000051">
    <property type="entry name" value="Tyrosine-protein kinase"/>
    <property type="match status" value="1"/>
</dbReference>
<dbReference type="Gene3D" id="3.30.505.10">
    <property type="entry name" value="SH2 domain"/>
    <property type="match status" value="1"/>
</dbReference>
<dbReference type="InterPro" id="IPR011076">
    <property type="entry name" value="Malate_synth_sf"/>
</dbReference>
<organism evidence="18 19">
    <name type="scientific">Strongyloides stercoralis</name>
    <name type="common">Threadworm</name>
    <dbReference type="NCBI Taxonomy" id="6248"/>
    <lineage>
        <taxon>Eukaryota</taxon>
        <taxon>Metazoa</taxon>
        <taxon>Ecdysozoa</taxon>
        <taxon>Nematoda</taxon>
        <taxon>Chromadorea</taxon>
        <taxon>Rhabditida</taxon>
        <taxon>Tylenchina</taxon>
        <taxon>Panagrolaimomorpha</taxon>
        <taxon>Strongyloidoidea</taxon>
        <taxon>Strongyloididae</taxon>
        <taxon>Strongyloides</taxon>
    </lineage>
</organism>
<dbReference type="SMART" id="SM00252">
    <property type="entry name" value="SH2"/>
    <property type="match status" value="1"/>
</dbReference>
<name>A0AAF5D0I6_STRER</name>
<dbReference type="InterPro" id="IPR006252">
    <property type="entry name" value="Malate_synthA"/>
</dbReference>
<dbReference type="Pfam" id="PF20659">
    <property type="entry name" value="MS_C"/>
    <property type="match status" value="1"/>
</dbReference>
<evidence type="ECO:0000259" key="16">
    <source>
        <dbReference type="PROSITE" id="PS50001"/>
    </source>
</evidence>
<feature type="domain" description="SH2" evidence="16">
    <location>
        <begin position="997"/>
        <end position="1100"/>
    </location>
</feature>
<dbReference type="InterPro" id="IPR048356">
    <property type="entry name" value="MS_N"/>
</dbReference>
<dbReference type="WBParaSite" id="TCONS_00004595.p1">
    <property type="protein sequence ID" value="TCONS_00004595.p1"/>
    <property type="gene ID" value="XLOC_002295"/>
</dbReference>
<keyword evidence="5" id="KW-0808">Transferase</keyword>
<dbReference type="InterPro" id="IPR017441">
    <property type="entry name" value="Protein_kinase_ATP_BS"/>
</dbReference>
<comment type="catalytic activity">
    <reaction evidence="12">
        <text>L-tyrosyl-[protein] + ATP = O-phospho-L-tyrosyl-[protein] + ADP + H(+)</text>
        <dbReference type="Rhea" id="RHEA:10596"/>
        <dbReference type="Rhea" id="RHEA-COMP:10136"/>
        <dbReference type="Rhea" id="RHEA-COMP:20101"/>
        <dbReference type="ChEBI" id="CHEBI:15378"/>
        <dbReference type="ChEBI" id="CHEBI:30616"/>
        <dbReference type="ChEBI" id="CHEBI:46858"/>
        <dbReference type="ChEBI" id="CHEBI:61978"/>
        <dbReference type="ChEBI" id="CHEBI:456216"/>
        <dbReference type="EC" id="2.7.10.2"/>
    </reaction>
</comment>
<dbReference type="PROSITE" id="PS00109">
    <property type="entry name" value="PROTEIN_KINASE_TYR"/>
    <property type="match status" value="1"/>
</dbReference>
<dbReference type="SUPFAM" id="SSF55550">
    <property type="entry name" value="SH2 domain"/>
    <property type="match status" value="1"/>
</dbReference>
<dbReference type="GO" id="GO:0004715">
    <property type="term" value="F:non-membrane spanning protein tyrosine kinase activity"/>
    <property type="evidence" value="ECO:0007669"/>
    <property type="project" value="UniProtKB-EC"/>
</dbReference>
<dbReference type="PANTHER" id="PTHR42902:SF1">
    <property type="entry name" value="MALATE SYNTHASE 1-RELATED"/>
    <property type="match status" value="1"/>
</dbReference>
<dbReference type="NCBIfam" id="TIGR01346">
    <property type="entry name" value="isocit_lyase"/>
    <property type="match status" value="1"/>
</dbReference>
<dbReference type="NCBIfam" id="NF011645">
    <property type="entry name" value="PRK15063.1"/>
    <property type="match status" value="1"/>
</dbReference>
<dbReference type="NCBIfam" id="TIGR01344">
    <property type="entry name" value="malate_syn_A"/>
    <property type="match status" value="1"/>
</dbReference>
<dbReference type="Pfam" id="PF20656">
    <property type="entry name" value="MS_N"/>
    <property type="match status" value="1"/>
</dbReference>
<dbReference type="InterPro" id="IPR001245">
    <property type="entry name" value="Ser-Thr/Tyr_kinase_cat_dom"/>
</dbReference>
<dbReference type="InterPro" id="IPR020635">
    <property type="entry name" value="Tyr_kinase_cat_dom"/>
</dbReference>
<dbReference type="InterPro" id="IPR001465">
    <property type="entry name" value="Malate_synthase_TIM"/>
</dbReference>
<dbReference type="GO" id="GO:0005737">
    <property type="term" value="C:cytoplasm"/>
    <property type="evidence" value="ECO:0007669"/>
    <property type="project" value="TreeGrafter"/>
</dbReference>
<comment type="pathway">
    <text evidence="1">Carbohydrate metabolism; glyoxylate cycle; (S)-malate from isocitrate: step 1/2.</text>
</comment>
<evidence type="ECO:0000256" key="14">
    <source>
        <dbReference type="PROSITE-ProRule" id="PRU00191"/>
    </source>
</evidence>
<dbReference type="InterPro" id="IPR006254">
    <property type="entry name" value="Isocitrate_lyase"/>
</dbReference>
<dbReference type="PROSITE" id="PS50001">
    <property type="entry name" value="SH2"/>
    <property type="match status" value="1"/>
</dbReference>
<dbReference type="InterPro" id="IPR036860">
    <property type="entry name" value="SH2_dom_sf"/>
</dbReference>
<dbReference type="InterPro" id="IPR000719">
    <property type="entry name" value="Prot_kinase_dom"/>
</dbReference>
<dbReference type="SUPFAM" id="SSF56112">
    <property type="entry name" value="Protein kinase-like (PK-like)"/>
    <property type="match status" value="1"/>
</dbReference>
<evidence type="ECO:0000256" key="5">
    <source>
        <dbReference type="ARBA" id="ARBA00022679"/>
    </source>
</evidence>
<evidence type="ECO:0000256" key="13">
    <source>
        <dbReference type="PIRSR" id="PIRSR601465-50"/>
    </source>
</evidence>
<dbReference type="InterPro" id="IPR035849">
    <property type="entry name" value="Fes/Fps/Fer_SH2"/>
</dbReference>
<dbReference type="FunFam" id="3.20.20.60:FF:000005">
    <property type="entry name" value="Isocitrate lyase"/>
    <property type="match status" value="1"/>
</dbReference>
<keyword evidence="10" id="KW-0456">Lyase</keyword>
<dbReference type="InterPro" id="IPR011009">
    <property type="entry name" value="Kinase-like_dom_sf"/>
</dbReference>
<dbReference type="PRINTS" id="PR00109">
    <property type="entry name" value="TYRKINASE"/>
</dbReference>
<dbReference type="Pfam" id="PF00017">
    <property type="entry name" value="SH2"/>
    <property type="match status" value="1"/>
</dbReference>
<comment type="catalytic activity">
    <reaction evidence="11">
        <text>glyoxylate + acetyl-CoA + H2O = (S)-malate + CoA + H(+)</text>
        <dbReference type="Rhea" id="RHEA:18181"/>
        <dbReference type="ChEBI" id="CHEBI:15377"/>
        <dbReference type="ChEBI" id="CHEBI:15378"/>
        <dbReference type="ChEBI" id="CHEBI:15589"/>
        <dbReference type="ChEBI" id="CHEBI:36655"/>
        <dbReference type="ChEBI" id="CHEBI:57287"/>
        <dbReference type="ChEBI" id="CHEBI:57288"/>
        <dbReference type="EC" id="2.3.3.9"/>
    </reaction>
</comment>
<keyword evidence="6 15" id="KW-0547">Nucleotide-binding</keyword>
<evidence type="ECO:0000256" key="10">
    <source>
        <dbReference type="ARBA" id="ARBA00023239"/>
    </source>
</evidence>
<dbReference type="FunFam" id="3.30.200.20:FF:000518">
    <property type="entry name" value="Tyrosine-protein kinase"/>
    <property type="match status" value="1"/>
</dbReference>
<evidence type="ECO:0000256" key="1">
    <source>
        <dbReference type="ARBA" id="ARBA00004793"/>
    </source>
</evidence>
<protein>
    <submittedName>
        <fullName evidence="19">Tyrosine-protein kinase</fullName>
    </submittedName>
</protein>
<dbReference type="GO" id="GO:0006097">
    <property type="term" value="P:glyoxylate cycle"/>
    <property type="evidence" value="ECO:0007669"/>
    <property type="project" value="UniProtKB-KW"/>
</dbReference>
<dbReference type="Gene3D" id="3.20.20.360">
    <property type="entry name" value="Malate synthase, domain 3"/>
    <property type="match status" value="1"/>
</dbReference>
<dbReference type="FunFam" id="3.20.20.360:FF:000001">
    <property type="entry name" value="Malate synthase"/>
    <property type="match status" value="1"/>
</dbReference>
<keyword evidence="9" id="KW-0829">Tyrosine-protein kinase</keyword>
<evidence type="ECO:0000313" key="19">
    <source>
        <dbReference type="WBParaSite" id="TCONS_00004595.p1"/>
    </source>
</evidence>
<dbReference type="GO" id="GO:0004474">
    <property type="term" value="F:malate synthase activity"/>
    <property type="evidence" value="ECO:0007669"/>
    <property type="project" value="UniProtKB-EC"/>
</dbReference>
<dbReference type="GO" id="GO:0004451">
    <property type="term" value="F:isocitrate lyase activity"/>
    <property type="evidence" value="ECO:0007669"/>
    <property type="project" value="InterPro"/>
</dbReference>
<comment type="similarity">
    <text evidence="2">Belongs to the malate synthase family.</text>
</comment>
<dbReference type="Pfam" id="PF07714">
    <property type="entry name" value="PK_Tyr_Ser-Thr"/>
    <property type="match status" value="1"/>
</dbReference>
<dbReference type="CDD" id="cd10361">
    <property type="entry name" value="SH2_Fps_family"/>
    <property type="match status" value="1"/>
</dbReference>
<evidence type="ECO:0000256" key="9">
    <source>
        <dbReference type="ARBA" id="ARBA00023137"/>
    </source>
</evidence>
<dbReference type="InterPro" id="IPR008266">
    <property type="entry name" value="Tyr_kinase_AS"/>
</dbReference>
<dbReference type="CDD" id="cd00192">
    <property type="entry name" value="PTKc"/>
    <property type="match status" value="1"/>
</dbReference>
<dbReference type="CDD" id="cd00377">
    <property type="entry name" value="ICL_PEPM"/>
    <property type="match status" value="1"/>
</dbReference>
<keyword evidence="7" id="KW-0418">Kinase</keyword>
<dbReference type="SUPFAM" id="SSF51621">
    <property type="entry name" value="Phosphoenolpyruvate/pyruvate domain"/>
    <property type="match status" value="1"/>
</dbReference>
<proteinExistence type="inferred from homology"/>
<dbReference type="InterPro" id="IPR046363">
    <property type="entry name" value="MS_N_TIM-barrel_dom"/>
</dbReference>
<dbReference type="PROSITE" id="PS00161">
    <property type="entry name" value="ISOCITRATE_LYASE"/>
    <property type="match status" value="1"/>
</dbReference>
<evidence type="ECO:0000256" key="6">
    <source>
        <dbReference type="ARBA" id="ARBA00022741"/>
    </source>
</evidence>
<evidence type="ECO:0000256" key="2">
    <source>
        <dbReference type="ARBA" id="ARBA00006394"/>
    </source>
</evidence>
<dbReference type="PROSITE" id="PS50011">
    <property type="entry name" value="PROTEIN_KINASE_DOM"/>
    <property type="match status" value="1"/>
</dbReference>